<dbReference type="EMBL" id="JARK01000135">
    <property type="protein sequence ID" value="EYC42330.1"/>
    <property type="molecule type" value="Genomic_DNA"/>
</dbReference>
<sequence>MRSNVAVCQPWTGSTRDHDQGTVGRGVHQTTRVPRRFAALVRMQQAVCGSLYVSSHKALMPPILVSIIY</sequence>
<accession>A0A016WRP3</accession>
<evidence type="ECO:0000256" key="1">
    <source>
        <dbReference type="SAM" id="MobiDB-lite"/>
    </source>
</evidence>
<keyword evidence="3" id="KW-1185">Reference proteome</keyword>
<dbReference type="AlphaFoldDB" id="A0A016WRP3"/>
<comment type="caution">
    <text evidence="2">The sequence shown here is derived from an EMBL/GenBank/DDBJ whole genome shotgun (WGS) entry which is preliminary data.</text>
</comment>
<evidence type="ECO:0000313" key="3">
    <source>
        <dbReference type="Proteomes" id="UP000024635"/>
    </source>
</evidence>
<organism evidence="2 3">
    <name type="scientific">Ancylostoma ceylanicum</name>
    <dbReference type="NCBI Taxonomy" id="53326"/>
    <lineage>
        <taxon>Eukaryota</taxon>
        <taxon>Metazoa</taxon>
        <taxon>Ecdysozoa</taxon>
        <taxon>Nematoda</taxon>
        <taxon>Chromadorea</taxon>
        <taxon>Rhabditida</taxon>
        <taxon>Rhabditina</taxon>
        <taxon>Rhabditomorpha</taxon>
        <taxon>Strongyloidea</taxon>
        <taxon>Ancylostomatidae</taxon>
        <taxon>Ancylostomatinae</taxon>
        <taxon>Ancylostoma</taxon>
    </lineage>
</organism>
<name>A0A016WRP3_9BILA</name>
<protein>
    <submittedName>
        <fullName evidence="2">Uncharacterized protein</fullName>
    </submittedName>
</protein>
<reference evidence="3" key="1">
    <citation type="journal article" date="2015" name="Nat. Genet.">
        <title>The genome and transcriptome of the zoonotic hookworm Ancylostoma ceylanicum identify infection-specific gene families.</title>
        <authorList>
            <person name="Schwarz E.M."/>
            <person name="Hu Y."/>
            <person name="Antoshechkin I."/>
            <person name="Miller M.M."/>
            <person name="Sternberg P.W."/>
            <person name="Aroian R.V."/>
        </authorList>
    </citation>
    <scope>NUCLEOTIDE SEQUENCE</scope>
    <source>
        <strain evidence="3">HY135</strain>
    </source>
</reference>
<proteinExistence type="predicted"/>
<feature type="region of interest" description="Disordered" evidence="1">
    <location>
        <begin position="1"/>
        <end position="28"/>
    </location>
</feature>
<evidence type="ECO:0000313" key="2">
    <source>
        <dbReference type="EMBL" id="EYC42330.1"/>
    </source>
</evidence>
<gene>
    <name evidence="2" type="primary">Acey_s0535.g3090</name>
    <name evidence="2" type="ORF">Y032_0535g3090</name>
</gene>
<dbReference type="Proteomes" id="UP000024635">
    <property type="component" value="Unassembled WGS sequence"/>
</dbReference>